<evidence type="ECO:0000313" key="9">
    <source>
        <dbReference type="Proteomes" id="UP000094379"/>
    </source>
</evidence>
<dbReference type="GO" id="GO:0015293">
    <property type="term" value="F:symporter activity"/>
    <property type="evidence" value="ECO:0007669"/>
    <property type="project" value="UniProtKB-KW"/>
</dbReference>
<evidence type="ECO:0000256" key="1">
    <source>
        <dbReference type="ARBA" id="ARBA00004141"/>
    </source>
</evidence>
<dbReference type="GO" id="GO:0016020">
    <property type="term" value="C:membrane"/>
    <property type="evidence" value="ECO:0007669"/>
    <property type="project" value="UniProtKB-SubCell"/>
</dbReference>
<feature type="transmembrane region" description="Helical" evidence="7">
    <location>
        <begin position="153"/>
        <end position="172"/>
    </location>
</feature>
<dbReference type="PROSITE" id="PS00610">
    <property type="entry name" value="NA_NEUROTRAN_SYMP_1"/>
    <property type="match status" value="1"/>
</dbReference>
<comment type="caution">
    <text evidence="8">The sequence shown here is derived from an EMBL/GenBank/DDBJ whole genome shotgun (WGS) entry which is preliminary data.</text>
</comment>
<dbReference type="Proteomes" id="UP000094379">
    <property type="component" value="Unassembled WGS sequence"/>
</dbReference>
<organism evidence="8 9">
    <name type="scientific">Methylophaga muralis</name>
    <dbReference type="NCBI Taxonomy" id="291169"/>
    <lineage>
        <taxon>Bacteria</taxon>
        <taxon>Pseudomonadati</taxon>
        <taxon>Pseudomonadota</taxon>
        <taxon>Gammaproteobacteria</taxon>
        <taxon>Thiotrichales</taxon>
        <taxon>Piscirickettsiaceae</taxon>
        <taxon>Methylophaga</taxon>
    </lineage>
</organism>
<comment type="similarity">
    <text evidence="6">Belongs to the sodium:neurotransmitter symporter (SNF) (TC 2.A.22) family.</text>
</comment>
<evidence type="ECO:0000256" key="2">
    <source>
        <dbReference type="ARBA" id="ARBA00022448"/>
    </source>
</evidence>
<dbReference type="PANTHER" id="PTHR42948">
    <property type="entry name" value="TRANSPORTER"/>
    <property type="match status" value="1"/>
</dbReference>
<dbReference type="PRINTS" id="PR00176">
    <property type="entry name" value="NANEUSMPORT"/>
</dbReference>
<dbReference type="CDD" id="cd10336">
    <property type="entry name" value="SLC6sbd_Tyt1-Like"/>
    <property type="match status" value="1"/>
</dbReference>
<gene>
    <name evidence="8" type="ORF">A9E74_00572</name>
</gene>
<feature type="transmembrane region" description="Helical" evidence="7">
    <location>
        <begin position="45"/>
        <end position="69"/>
    </location>
</feature>
<dbReference type="PROSITE" id="PS50267">
    <property type="entry name" value="NA_NEUROTRAN_SYMP_3"/>
    <property type="match status" value="1"/>
</dbReference>
<feature type="transmembrane region" description="Helical" evidence="7">
    <location>
        <begin position="303"/>
        <end position="323"/>
    </location>
</feature>
<dbReference type="Pfam" id="PF00209">
    <property type="entry name" value="SNF"/>
    <property type="match status" value="2"/>
</dbReference>
<keyword evidence="6" id="KW-0769">Symport</keyword>
<keyword evidence="9" id="KW-1185">Reference proteome</keyword>
<accession>A0A1E3GUJ0</accession>
<dbReference type="STRING" id="291169.A9E74_00572"/>
<feature type="transmembrane region" description="Helical" evidence="7">
    <location>
        <begin position="184"/>
        <end position="205"/>
    </location>
</feature>
<dbReference type="InterPro" id="IPR000175">
    <property type="entry name" value="Na/ntran_symport"/>
</dbReference>
<dbReference type="SUPFAM" id="SSF161070">
    <property type="entry name" value="SNF-like"/>
    <property type="match status" value="1"/>
</dbReference>
<evidence type="ECO:0000313" key="8">
    <source>
        <dbReference type="EMBL" id="ODN67738.1"/>
    </source>
</evidence>
<dbReference type="AlphaFoldDB" id="A0A1E3GUJ0"/>
<dbReference type="NCBIfam" id="NF037979">
    <property type="entry name" value="Na_transp"/>
    <property type="match status" value="1"/>
</dbReference>
<name>A0A1E3GUJ0_9GAMM</name>
<evidence type="ECO:0000256" key="5">
    <source>
        <dbReference type="ARBA" id="ARBA00023136"/>
    </source>
</evidence>
<dbReference type="EMBL" id="MCRI01000003">
    <property type="protein sequence ID" value="ODN67738.1"/>
    <property type="molecule type" value="Genomic_DNA"/>
</dbReference>
<dbReference type="InterPro" id="IPR037272">
    <property type="entry name" value="SNS_sf"/>
</dbReference>
<dbReference type="RefSeq" id="WP_342670157.1">
    <property type="nucleotide sequence ID" value="NZ_MCRI01000003.1"/>
</dbReference>
<feature type="transmembrane region" description="Helical" evidence="7">
    <location>
        <begin position="225"/>
        <end position="247"/>
    </location>
</feature>
<evidence type="ECO:0000256" key="4">
    <source>
        <dbReference type="ARBA" id="ARBA00022989"/>
    </source>
</evidence>
<dbReference type="InterPro" id="IPR047218">
    <property type="entry name" value="YocR/YhdH-like"/>
</dbReference>
<comment type="subcellular location">
    <subcellularLocation>
        <location evidence="1">Membrane</location>
        <topology evidence="1">Multi-pass membrane protein</topology>
    </subcellularLocation>
</comment>
<keyword evidence="2 6" id="KW-0813">Transport</keyword>
<feature type="transmembrane region" description="Helical" evidence="7">
    <location>
        <begin position="259"/>
        <end position="283"/>
    </location>
</feature>
<dbReference type="PANTHER" id="PTHR42948:SF1">
    <property type="entry name" value="TRANSPORTER"/>
    <property type="match status" value="1"/>
</dbReference>
<keyword evidence="3 6" id="KW-0812">Transmembrane</keyword>
<feature type="transmembrane region" description="Helical" evidence="7">
    <location>
        <begin position="96"/>
        <end position="115"/>
    </location>
</feature>
<reference evidence="8 9" key="1">
    <citation type="submission" date="2016-07" db="EMBL/GenBank/DDBJ databases">
        <title>Draft Genome Sequence of Methylophaga muralis Bur 1.</title>
        <authorList>
            <person name="Vasilenko O.V."/>
            <person name="Doronina N.V."/>
            <person name="Shmareva M.N."/>
            <person name="Tarlachkov S.V."/>
            <person name="Mustakhimov I."/>
            <person name="Trotsenko Y.A."/>
        </authorList>
    </citation>
    <scope>NUCLEOTIDE SEQUENCE [LARGE SCALE GENOMIC DNA]</scope>
    <source>
        <strain evidence="8 9">Bur 1</strain>
    </source>
</reference>
<evidence type="ECO:0000256" key="3">
    <source>
        <dbReference type="ARBA" id="ARBA00022692"/>
    </source>
</evidence>
<keyword evidence="4 7" id="KW-1133">Transmembrane helix</keyword>
<sequence length="325" mass="35569">MDRPLKSVHGEWTSRWAFILAATGAAVGLGNIWKFPYIAGEYGGGAFVLVYLACIFAIGVPIMMAEILIGRRGRQNPFNSLASLAEEEKASSLWKYLGFGGVLAGFLILSYYSVIAGQAMAYVPRLLFGVFEGVTPDGARNLHLTLINDPEKLLAWHTIFMMLTMLIVSRGVQRGLEKSVRFLMPALFLILLVLVGYAYQTGVYFDQAVNFLFKPDFSKLTTEAILTAMGHAFFTLSLGMGAIMVYGSYLPKKTSIFKVSLAISFMDTAVAILAGLAIFPLVFANNMAPGAGPSLIFETLPIAFGHMDNGAFFGGMFFYCWFLQL</sequence>
<protein>
    <recommendedName>
        <fullName evidence="6">Transporter</fullName>
    </recommendedName>
</protein>
<evidence type="ECO:0000256" key="6">
    <source>
        <dbReference type="RuleBase" id="RU003732"/>
    </source>
</evidence>
<keyword evidence="5 7" id="KW-0472">Membrane</keyword>
<dbReference type="PATRIC" id="fig|291169.3.peg.575"/>
<evidence type="ECO:0000256" key="7">
    <source>
        <dbReference type="SAM" id="Phobius"/>
    </source>
</evidence>
<feature type="transmembrane region" description="Helical" evidence="7">
    <location>
        <begin position="12"/>
        <end position="33"/>
    </location>
</feature>
<proteinExistence type="inferred from homology"/>